<dbReference type="GO" id="GO:0005737">
    <property type="term" value="C:cytoplasm"/>
    <property type="evidence" value="ECO:0007669"/>
    <property type="project" value="TreeGrafter"/>
</dbReference>
<dbReference type="InterPro" id="IPR045864">
    <property type="entry name" value="aa-tRNA-synth_II/BPL/LPL"/>
</dbReference>
<dbReference type="AlphaFoldDB" id="A0A2C8F4R4"/>
<evidence type="ECO:0000313" key="3">
    <source>
        <dbReference type="EMBL" id="SOB57536.1"/>
    </source>
</evidence>
<dbReference type="RefSeq" id="WP_097010762.1">
    <property type="nucleotide sequence ID" value="NZ_LT907975.1"/>
</dbReference>
<dbReference type="SUPFAM" id="SSF55681">
    <property type="entry name" value="Class II aaRS and biotin synthetases"/>
    <property type="match status" value="1"/>
</dbReference>
<dbReference type="PANTHER" id="PTHR12835">
    <property type="entry name" value="BIOTIN PROTEIN LIGASE"/>
    <property type="match status" value="1"/>
</dbReference>
<keyword evidence="4" id="KW-1185">Reference proteome</keyword>
<dbReference type="Gene3D" id="3.30.930.10">
    <property type="entry name" value="Bira Bifunctional Protein, Domain 2"/>
    <property type="match status" value="1"/>
</dbReference>
<feature type="domain" description="BPL/LPL catalytic" evidence="2">
    <location>
        <begin position="58"/>
        <end position="245"/>
    </location>
</feature>
<name>A0A2C8F4R4_9BACT</name>
<sequence length="306" mass="33316">MLPPGIYLWETGVEPIVSPVTIEQVAESCSGWAKDINDMGPWGDPVDINGHGVFRKSGQHLDTVVVVVGECSTTMEVARYLADASLIDEWGAVVSVAQRSGRGQMRRPWVSPPGNLYVSVLLPEMPQSGPWESALPQLLSLYCGYVIASAMEVVGGALQIKWPNDLLQKDRKVGGMLIESAGTLNILGFGLNLDYSPPDQQMREDRAVPAAKIEIDSTVTGPLSLWWHLVNRFKNVYEDVLDELDPPEFLSALLDKMAWVGHRVEIRESGDISFYAVVVGVSTDGGLIIRKAEGEAVLYSGSIAPL</sequence>
<dbReference type="KEGG" id="pprf:DPRO_0652"/>
<dbReference type="NCBIfam" id="TIGR00121">
    <property type="entry name" value="birA_ligase"/>
    <property type="match status" value="1"/>
</dbReference>
<keyword evidence="1 3" id="KW-0436">Ligase</keyword>
<organism evidence="3 4">
    <name type="scientific">Pseudodesulfovibrio profundus</name>
    <dbReference type="NCBI Taxonomy" id="57320"/>
    <lineage>
        <taxon>Bacteria</taxon>
        <taxon>Pseudomonadati</taxon>
        <taxon>Thermodesulfobacteriota</taxon>
        <taxon>Desulfovibrionia</taxon>
        <taxon>Desulfovibrionales</taxon>
        <taxon>Desulfovibrionaceae</taxon>
    </lineage>
</organism>
<accession>A0A2C8F4R4</accession>
<protein>
    <submittedName>
        <fullName evidence="3">Biotin/acetyl-CoA-carboxylase ligase</fullName>
        <ecNumber evidence="3">6.3.4.15</ecNumber>
    </submittedName>
</protein>
<dbReference type="EMBL" id="LT907975">
    <property type="protein sequence ID" value="SOB57536.1"/>
    <property type="molecule type" value="Genomic_DNA"/>
</dbReference>
<proteinExistence type="predicted"/>
<dbReference type="GO" id="GO:0004077">
    <property type="term" value="F:biotin--[biotin carboxyl-carrier protein] ligase activity"/>
    <property type="evidence" value="ECO:0007669"/>
    <property type="project" value="UniProtKB-EC"/>
</dbReference>
<dbReference type="OrthoDB" id="9807064at2"/>
<dbReference type="InterPro" id="IPR004143">
    <property type="entry name" value="BPL_LPL_catalytic"/>
</dbReference>
<gene>
    <name evidence="3" type="primary">birA</name>
    <name evidence="3" type="ORF">DPRO_0652</name>
</gene>
<dbReference type="InterPro" id="IPR004408">
    <property type="entry name" value="Biotin_CoA_COase_ligase"/>
</dbReference>
<dbReference type="Proteomes" id="UP000219215">
    <property type="component" value="Chromosome DPRO"/>
</dbReference>
<dbReference type="Pfam" id="PF03099">
    <property type="entry name" value="BPL_LplA_LipB"/>
    <property type="match status" value="1"/>
</dbReference>
<dbReference type="PROSITE" id="PS51733">
    <property type="entry name" value="BPL_LPL_CATALYTIC"/>
    <property type="match status" value="1"/>
</dbReference>
<evidence type="ECO:0000313" key="4">
    <source>
        <dbReference type="Proteomes" id="UP000219215"/>
    </source>
</evidence>
<dbReference type="PANTHER" id="PTHR12835:SF5">
    <property type="entry name" value="BIOTIN--PROTEIN LIGASE"/>
    <property type="match status" value="1"/>
</dbReference>
<evidence type="ECO:0000259" key="2">
    <source>
        <dbReference type="PROSITE" id="PS51733"/>
    </source>
</evidence>
<evidence type="ECO:0000256" key="1">
    <source>
        <dbReference type="ARBA" id="ARBA00022598"/>
    </source>
</evidence>
<reference evidence="4" key="1">
    <citation type="submission" date="2017-09" db="EMBL/GenBank/DDBJ databases">
        <authorList>
            <person name="Regsiter A."/>
            <person name="William W."/>
        </authorList>
    </citation>
    <scope>NUCLEOTIDE SEQUENCE [LARGE SCALE GENOMIC DNA]</scope>
    <source>
        <strain evidence="4">500-1</strain>
    </source>
</reference>
<dbReference type="EC" id="6.3.4.15" evidence="3"/>